<keyword evidence="5" id="KW-1185">Reference proteome</keyword>
<comment type="caution">
    <text evidence="4">The sequence shown here is derived from an EMBL/GenBank/DDBJ whole genome shotgun (WGS) entry which is preliminary data.</text>
</comment>
<dbReference type="InterPro" id="IPR001680">
    <property type="entry name" value="WD40_rpt"/>
</dbReference>
<feature type="repeat" description="WD" evidence="3">
    <location>
        <begin position="199"/>
        <end position="229"/>
    </location>
</feature>
<sequence length="339" mass="40054">MKVTYILKKMKNYDFNKQNYSLDECEGMRQHIITKIPQDKKIIELLNFCSSYIFRLQIHIEDLKQNHLKNQNLKYFSAHFMRCNLSGSEFEKFNISGMNLMKQNSLIVSGGIQQQMRGRVNNVCFSFDGQILVYCNCDNFILFLDVRTRNKKSIFKCKRNAQCVCFQPTLHLHLVVQTILSNYEMLRQDNKKPIQMNNSISPDGTTQVSGGDHKSIRLWDVKTAKEILSQDDCYKDLLNQFKFPRQSQSISYNTNFDRTILRICQNQILEALKALILYGELSIIKDQNQKSLFKSKRTCILENQIELKHRNLKFKKQNSIQFNHFRNDIIQFRQIPRGY</sequence>
<evidence type="ECO:0000256" key="3">
    <source>
        <dbReference type="PROSITE-ProRule" id="PRU00221"/>
    </source>
</evidence>
<keyword evidence="1 3" id="KW-0853">WD repeat</keyword>
<dbReference type="Proteomes" id="UP000683925">
    <property type="component" value="Unassembled WGS sequence"/>
</dbReference>
<protein>
    <submittedName>
        <fullName evidence="4">Uncharacterized protein</fullName>
    </submittedName>
</protein>
<organism evidence="4 5">
    <name type="scientific">Paramecium octaurelia</name>
    <dbReference type="NCBI Taxonomy" id="43137"/>
    <lineage>
        <taxon>Eukaryota</taxon>
        <taxon>Sar</taxon>
        <taxon>Alveolata</taxon>
        <taxon>Ciliophora</taxon>
        <taxon>Intramacronucleata</taxon>
        <taxon>Oligohymenophorea</taxon>
        <taxon>Peniculida</taxon>
        <taxon>Parameciidae</taxon>
        <taxon>Paramecium</taxon>
    </lineage>
</organism>
<dbReference type="OrthoDB" id="270624at2759"/>
<evidence type="ECO:0000313" key="5">
    <source>
        <dbReference type="Proteomes" id="UP000683925"/>
    </source>
</evidence>
<gene>
    <name evidence="4" type="ORF">POCTA_138.1.T0730224</name>
</gene>
<dbReference type="AlphaFoldDB" id="A0A8S1W0S9"/>
<dbReference type="GO" id="GO:1990234">
    <property type="term" value="C:transferase complex"/>
    <property type="evidence" value="ECO:0007669"/>
    <property type="project" value="UniProtKB-ARBA"/>
</dbReference>
<dbReference type="PANTHER" id="PTHR22847">
    <property type="entry name" value="WD40 REPEAT PROTEIN"/>
    <property type="match status" value="1"/>
</dbReference>
<proteinExistence type="predicted"/>
<reference evidence="4" key="1">
    <citation type="submission" date="2021-01" db="EMBL/GenBank/DDBJ databases">
        <authorList>
            <consortium name="Genoscope - CEA"/>
            <person name="William W."/>
        </authorList>
    </citation>
    <scope>NUCLEOTIDE SEQUENCE</scope>
</reference>
<evidence type="ECO:0000256" key="1">
    <source>
        <dbReference type="ARBA" id="ARBA00022574"/>
    </source>
</evidence>
<dbReference type="Pfam" id="PF00400">
    <property type="entry name" value="WD40"/>
    <property type="match status" value="1"/>
</dbReference>
<evidence type="ECO:0000256" key="2">
    <source>
        <dbReference type="ARBA" id="ARBA00022737"/>
    </source>
</evidence>
<accession>A0A8S1W0S9</accession>
<dbReference type="PROSITE" id="PS50082">
    <property type="entry name" value="WD_REPEATS_2"/>
    <property type="match status" value="1"/>
</dbReference>
<keyword evidence="2" id="KW-0677">Repeat</keyword>
<name>A0A8S1W0S9_PAROT</name>
<dbReference type="EMBL" id="CAJJDP010000072">
    <property type="protein sequence ID" value="CAD8179796.1"/>
    <property type="molecule type" value="Genomic_DNA"/>
</dbReference>
<evidence type="ECO:0000313" key="4">
    <source>
        <dbReference type="EMBL" id="CAD8179796.1"/>
    </source>
</evidence>
<dbReference type="PANTHER" id="PTHR22847:SF637">
    <property type="entry name" value="WD REPEAT DOMAIN 5B"/>
    <property type="match status" value="1"/>
</dbReference>